<dbReference type="RefSeq" id="WP_200353209.1">
    <property type="nucleotide sequence ID" value="NZ_BAABHZ010000002.1"/>
</dbReference>
<evidence type="ECO:0000256" key="2">
    <source>
        <dbReference type="ARBA" id="ARBA00023002"/>
    </source>
</evidence>
<gene>
    <name evidence="5" type="ORF">JIN84_21745</name>
</gene>
<dbReference type="PRINTS" id="PR00081">
    <property type="entry name" value="GDHRDH"/>
</dbReference>
<organism evidence="5 6">
    <name type="scientific">Luteolibacter yonseiensis</name>
    <dbReference type="NCBI Taxonomy" id="1144680"/>
    <lineage>
        <taxon>Bacteria</taxon>
        <taxon>Pseudomonadati</taxon>
        <taxon>Verrucomicrobiota</taxon>
        <taxon>Verrucomicrobiia</taxon>
        <taxon>Verrucomicrobiales</taxon>
        <taxon>Verrucomicrobiaceae</taxon>
        <taxon>Luteolibacter</taxon>
    </lineage>
</organism>
<dbReference type="AlphaFoldDB" id="A0A934RAP8"/>
<feature type="domain" description="Ketoreductase" evidence="4">
    <location>
        <begin position="68"/>
        <end position="249"/>
    </location>
</feature>
<evidence type="ECO:0000256" key="1">
    <source>
        <dbReference type="ARBA" id="ARBA00006484"/>
    </source>
</evidence>
<protein>
    <submittedName>
        <fullName evidence="5">SDR family oxidoreductase</fullName>
    </submittedName>
</protein>
<dbReference type="InterPro" id="IPR057326">
    <property type="entry name" value="KR_dom"/>
</dbReference>
<reference evidence="5" key="1">
    <citation type="submission" date="2021-01" db="EMBL/GenBank/DDBJ databases">
        <title>Modified the classification status of verrucomicrobia.</title>
        <authorList>
            <person name="Feng X."/>
        </authorList>
    </citation>
    <scope>NUCLEOTIDE SEQUENCE</scope>
    <source>
        <strain evidence="5">JCM 18052</strain>
    </source>
</reference>
<dbReference type="PROSITE" id="PS00061">
    <property type="entry name" value="ADH_SHORT"/>
    <property type="match status" value="1"/>
</dbReference>
<dbReference type="PRINTS" id="PR00080">
    <property type="entry name" value="SDRFAMILY"/>
</dbReference>
<evidence type="ECO:0000313" key="6">
    <source>
        <dbReference type="Proteomes" id="UP000600139"/>
    </source>
</evidence>
<dbReference type="SUPFAM" id="SSF51735">
    <property type="entry name" value="NAD(P)-binding Rossmann-fold domains"/>
    <property type="match status" value="1"/>
</dbReference>
<dbReference type="GO" id="GO:0016491">
    <property type="term" value="F:oxidoreductase activity"/>
    <property type="evidence" value="ECO:0007669"/>
    <property type="project" value="UniProtKB-KW"/>
</dbReference>
<dbReference type="InterPro" id="IPR036291">
    <property type="entry name" value="NAD(P)-bd_dom_sf"/>
</dbReference>
<dbReference type="InterPro" id="IPR020904">
    <property type="entry name" value="Sc_DH/Rdtase_CS"/>
</dbReference>
<dbReference type="InterPro" id="IPR002347">
    <property type="entry name" value="SDR_fam"/>
</dbReference>
<dbReference type="CDD" id="cd05233">
    <property type="entry name" value="SDR_c"/>
    <property type="match status" value="1"/>
</dbReference>
<proteinExistence type="inferred from homology"/>
<comment type="similarity">
    <text evidence="1 3">Belongs to the short-chain dehydrogenases/reductases (SDR) family.</text>
</comment>
<comment type="caution">
    <text evidence="5">The sequence shown here is derived from an EMBL/GenBank/DDBJ whole genome shotgun (WGS) entry which is preliminary data.</text>
</comment>
<dbReference type="EMBL" id="JAENIK010000013">
    <property type="protein sequence ID" value="MBK1818260.1"/>
    <property type="molecule type" value="Genomic_DNA"/>
</dbReference>
<evidence type="ECO:0000256" key="3">
    <source>
        <dbReference type="RuleBase" id="RU000363"/>
    </source>
</evidence>
<keyword evidence="2" id="KW-0560">Oxidoreductase</keyword>
<evidence type="ECO:0000259" key="4">
    <source>
        <dbReference type="SMART" id="SM00822"/>
    </source>
</evidence>
<dbReference type="SMART" id="SM00822">
    <property type="entry name" value="PKS_KR"/>
    <property type="match status" value="1"/>
</dbReference>
<name>A0A934RAP8_9BACT</name>
<evidence type="ECO:0000313" key="5">
    <source>
        <dbReference type="EMBL" id="MBK1818260.1"/>
    </source>
</evidence>
<dbReference type="Proteomes" id="UP000600139">
    <property type="component" value="Unassembled WGS sequence"/>
</dbReference>
<dbReference type="PANTHER" id="PTHR43115:SF4">
    <property type="entry name" value="DEHYDROGENASE_REDUCTASE SDR FAMILY MEMBER 11"/>
    <property type="match status" value="1"/>
</dbReference>
<dbReference type="Gene3D" id="3.40.50.720">
    <property type="entry name" value="NAD(P)-binding Rossmann-like Domain"/>
    <property type="match status" value="1"/>
</dbReference>
<dbReference type="PANTHER" id="PTHR43115">
    <property type="entry name" value="DEHYDROGENASE/REDUCTASE SDR FAMILY MEMBER 11"/>
    <property type="match status" value="1"/>
</dbReference>
<dbReference type="Pfam" id="PF00106">
    <property type="entry name" value="adh_short"/>
    <property type="match status" value="1"/>
</dbReference>
<accession>A0A934RAP8</accession>
<sequence length="301" mass="32404">MFRPVGRLCKSRPKIVPLGTHQLFEALVVPIQFGMKPAKGSVDFMQLSFSSNPADAPDLLSLTPMEGKRVLITGGTTGVGRATARLLAEAGCRVFICGRDRTDLRDAIACSEEGRIGGIDTDVGSTEGIERLFKAADEWLGGLDFAILNAGVASHGALASMSHAECRDVISVNLISYIECSLEAIRRMTGNGGHIVMTGSMSAHVFDENAAVYTAAKAGIRGFANSLRKEANPLRIRVSLIEPGTISSAMVDETAEQQKEMIAQLRMMPPEDVARAIHYMLSQPPTCDIISLQLRPHLQLI</sequence>
<keyword evidence="6" id="KW-1185">Reference proteome</keyword>